<dbReference type="PANTHER" id="PTHR23150">
    <property type="entry name" value="SULFATASE MODIFYING FACTOR 1, 2"/>
    <property type="match status" value="1"/>
</dbReference>
<accession>A0A0K1Q0T3</accession>
<keyword evidence="2" id="KW-0808">Transferase</keyword>
<evidence type="ECO:0000313" key="3">
    <source>
        <dbReference type="Proteomes" id="UP000064967"/>
    </source>
</evidence>
<dbReference type="PANTHER" id="PTHR23150:SF19">
    <property type="entry name" value="FORMYLGLYCINE-GENERATING ENZYME"/>
    <property type="match status" value="1"/>
</dbReference>
<reference evidence="2 3" key="1">
    <citation type="submission" date="2015-08" db="EMBL/GenBank/DDBJ databases">
        <authorList>
            <person name="Babu N.S."/>
            <person name="Beckwith C.J."/>
            <person name="Beseler K.G."/>
            <person name="Brison A."/>
            <person name="Carone J.V."/>
            <person name="Caskin T.P."/>
            <person name="Diamond M."/>
            <person name="Durham M.E."/>
            <person name="Foxe J.M."/>
            <person name="Go M."/>
            <person name="Henderson B.A."/>
            <person name="Jones I.B."/>
            <person name="McGettigan J.A."/>
            <person name="Micheletti S.J."/>
            <person name="Nasrallah M.E."/>
            <person name="Ortiz D."/>
            <person name="Piller C.R."/>
            <person name="Privatt S.R."/>
            <person name="Schneider S.L."/>
            <person name="Sharp S."/>
            <person name="Smith T.C."/>
            <person name="Stanton J.D."/>
            <person name="Ullery H.E."/>
            <person name="Wilson R.J."/>
            <person name="Serrano M.G."/>
            <person name="Buck G."/>
            <person name="Lee V."/>
            <person name="Wang Y."/>
            <person name="Carvalho R."/>
            <person name="Voegtly L."/>
            <person name="Shi R."/>
            <person name="Duckworth R."/>
            <person name="Johnson A."/>
            <person name="Loviza R."/>
            <person name="Walstead R."/>
            <person name="Shah Z."/>
            <person name="Kiflezghi M."/>
            <person name="Wade K."/>
            <person name="Ball S.L."/>
            <person name="Bradley K.W."/>
            <person name="Asai D.J."/>
            <person name="Bowman C.A."/>
            <person name="Russell D.A."/>
            <person name="Pope W.H."/>
            <person name="Jacobs-Sera D."/>
            <person name="Hendrix R.W."/>
            <person name="Hatfull G.F."/>
        </authorList>
    </citation>
    <scope>NUCLEOTIDE SEQUENCE [LARGE SCALE GENOMIC DNA]</scope>
    <source>
        <strain evidence="2 3">DSM 27648</strain>
    </source>
</reference>
<dbReference type="InterPro" id="IPR042095">
    <property type="entry name" value="SUMF_sf"/>
</dbReference>
<dbReference type="InterPro" id="IPR016187">
    <property type="entry name" value="CTDL_fold"/>
</dbReference>
<protein>
    <submittedName>
        <fullName evidence="2">Protein kinase domain protein</fullName>
    </submittedName>
</protein>
<dbReference type="Proteomes" id="UP000064967">
    <property type="component" value="Chromosome"/>
</dbReference>
<dbReference type="EMBL" id="CP012333">
    <property type="protein sequence ID" value="AKU99395.1"/>
    <property type="molecule type" value="Genomic_DNA"/>
</dbReference>
<evidence type="ECO:0000259" key="1">
    <source>
        <dbReference type="Pfam" id="PF03781"/>
    </source>
</evidence>
<dbReference type="GO" id="GO:0016301">
    <property type="term" value="F:kinase activity"/>
    <property type="evidence" value="ECO:0007669"/>
    <property type="project" value="UniProtKB-KW"/>
</dbReference>
<evidence type="ECO:0000313" key="2">
    <source>
        <dbReference type="EMBL" id="AKU99395.1"/>
    </source>
</evidence>
<proteinExistence type="predicted"/>
<keyword evidence="3" id="KW-1185">Reference proteome</keyword>
<dbReference type="SUPFAM" id="SSF56436">
    <property type="entry name" value="C-type lectin-like"/>
    <property type="match status" value="1"/>
</dbReference>
<dbReference type="InterPro" id="IPR005532">
    <property type="entry name" value="SUMF_dom"/>
</dbReference>
<dbReference type="AlphaFoldDB" id="A0A0K1Q0T3"/>
<organism evidence="2 3">
    <name type="scientific">Labilithrix luteola</name>
    <dbReference type="NCBI Taxonomy" id="1391654"/>
    <lineage>
        <taxon>Bacteria</taxon>
        <taxon>Pseudomonadati</taxon>
        <taxon>Myxococcota</taxon>
        <taxon>Polyangia</taxon>
        <taxon>Polyangiales</taxon>
        <taxon>Labilitrichaceae</taxon>
        <taxon>Labilithrix</taxon>
    </lineage>
</organism>
<name>A0A0K1Q0T3_9BACT</name>
<dbReference type="Pfam" id="PF03781">
    <property type="entry name" value="FGE-sulfatase"/>
    <property type="match status" value="1"/>
</dbReference>
<dbReference type="InterPro" id="IPR051043">
    <property type="entry name" value="Sulfatase_Mod_Factor_Kinase"/>
</dbReference>
<dbReference type="GO" id="GO:0120147">
    <property type="term" value="F:formylglycine-generating oxidase activity"/>
    <property type="evidence" value="ECO:0007669"/>
    <property type="project" value="TreeGrafter"/>
</dbReference>
<dbReference type="STRING" id="1391654.AKJ09_06059"/>
<feature type="domain" description="Sulfatase-modifying factor enzyme-like" evidence="1">
    <location>
        <begin position="50"/>
        <end position="196"/>
    </location>
</feature>
<sequence length="216" mass="23703">MAYIAPEGASAYCIDRWEAQVVEVDGRKERSHAPTTPVTNLLVKAVTHSGVVPQGYISKNEAEAACKASKKRLCTGDEWERVCRGKHPTTFPYGDERKSGYCNDSGRAPIVSLHPGMGDEVYASAEAMNDPRINQTPGTVALTGSFSKCKNGYGVYDMVGNLHEWVSDMQGSRGTFRGGYYQDTHLNGDGCKYRTVAHDPSYHDYSTGFRCCADVR</sequence>
<dbReference type="Gene3D" id="3.90.1580.10">
    <property type="entry name" value="paralog of FGE (formylglycine-generating enzyme)"/>
    <property type="match status" value="1"/>
</dbReference>
<keyword evidence="2" id="KW-0418">Kinase</keyword>
<dbReference type="KEGG" id="llu:AKJ09_06059"/>
<gene>
    <name evidence="2" type="ORF">AKJ09_06059</name>
</gene>